<dbReference type="Proteomes" id="UP001215598">
    <property type="component" value="Unassembled WGS sequence"/>
</dbReference>
<comment type="caution">
    <text evidence="2">The sequence shown here is derived from an EMBL/GenBank/DDBJ whole genome shotgun (WGS) entry which is preliminary data.</text>
</comment>
<feature type="compositionally biased region" description="Polar residues" evidence="1">
    <location>
        <begin position="8"/>
        <end position="23"/>
    </location>
</feature>
<proteinExistence type="predicted"/>
<protein>
    <submittedName>
        <fullName evidence="2">Uncharacterized protein</fullName>
    </submittedName>
</protein>
<gene>
    <name evidence="2" type="ORF">B0H16DRAFT_1861519</name>
</gene>
<feature type="compositionally biased region" description="Polar residues" evidence="1">
    <location>
        <begin position="231"/>
        <end position="244"/>
    </location>
</feature>
<reference evidence="2" key="1">
    <citation type="submission" date="2023-03" db="EMBL/GenBank/DDBJ databases">
        <title>Massive genome expansion in bonnet fungi (Mycena s.s.) driven by repeated elements and novel gene families across ecological guilds.</title>
        <authorList>
            <consortium name="Lawrence Berkeley National Laboratory"/>
            <person name="Harder C.B."/>
            <person name="Miyauchi S."/>
            <person name="Viragh M."/>
            <person name="Kuo A."/>
            <person name="Thoen E."/>
            <person name="Andreopoulos B."/>
            <person name="Lu D."/>
            <person name="Skrede I."/>
            <person name="Drula E."/>
            <person name="Henrissat B."/>
            <person name="Morin E."/>
            <person name="Kohler A."/>
            <person name="Barry K."/>
            <person name="LaButti K."/>
            <person name="Morin E."/>
            <person name="Salamov A."/>
            <person name="Lipzen A."/>
            <person name="Mereny Z."/>
            <person name="Hegedus B."/>
            <person name="Baldrian P."/>
            <person name="Stursova M."/>
            <person name="Weitz H."/>
            <person name="Taylor A."/>
            <person name="Grigoriev I.V."/>
            <person name="Nagy L.G."/>
            <person name="Martin F."/>
            <person name="Kauserud H."/>
        </authorList>
    </citation>
    <scope>NUCLEOTIDE SEQUENCE</scope>
    <source>
        <strain evidence="2">CBHHK182m</strain>
    </source>
</reference>
<feature type="compositionally biased region" description="Basic residues" evidence="1">
    <location>
        <begin position="251"/>
        <end position="272"/>
    </location>
</feature>
<organism evidence="2 3">
    <name type="scientific">Mycena metata</name>
    <dbReference type="NCBI Taxonomy" id="1033252"/>
    <lineage>
        <taxon>Eukaryota</taxon>
        <taxon>Fungi</taxon>
        <taxon>Dikarya</taxon>
        <taxon>Basidiomycota</taxon>
        <taxon>Agaricomycotina</taxon>
        <taxon>Agaricomycetes</taxon>
        <taxon>Agaricomycetidae</taxon>
        <taxon>Agaricales</taxon>
        <taxon>Marasmiineae</taxon>
        <taxon>Mycenaceae</taxon>
        <taxon>Mycena</taxon>
    </lineage>
</organism>
<evidence type="ECO:0000313" key="2">
    <source>
        <dbReference type="EMBL" id="KAJ7742083.1"/>
    </source>
</evidence>
<name>A0AAD7IGW3_9AGAR</name>
<feature type="region of interest" description="Disordered" evidence="1">
    <location>
        <begin position="108"/>
        <end position="130"/>
    </location>
</feature>
<dbReference type="AlphaFoldDB" id="A0AAD7IGW3"/>
<evidence type="ECO:0000313" key="3">
    <source>
        <dbReference type="Proteomes" id="UP001215598"/>
    </source>
</evidence>
<keyword evidence="3" id="KW-1185">Reference proteome</keyword>
<evidence type="ECO:0000256" key="1">
    <source>
        <dbReference type="SAM" id="MobiDB-lite"/>
    </source>
</evidence>
<accession>A0AAD7IGW3</accession>
<sequence length="272" mass="28832">MPGLCPHPSTSTSSLFGPTSTFTPYAEPNREPRGTLDLRRGKQRGDACDVGVVFECEGECGCRAWRDGDDAGYCRQGVLQPAQQSYKYVPPSPSTVVQYPPRYSAQIAAASASSNNSGSQHHQHGHQQTTRDTILGSVALRSRIPAPAARALDNEPARVAVQAPARVVFARGTPPPPPSSSPSSSSASSTATTVTSGGGGYAGSQNQVPSQYPPDTLTARSDYANAGHSGVVSQPQYLSTSTRSHPPLCHVYRRGVPRRSLIHTRQNRHTGS</sequence>
<feature type="compositionally biased region" description="Basic and acidic residues" evidence="1">
    <location>
        <begin position="28"/>
        <end position="42"/>
    </location>
</feature>
<feature type="compositionally biased region" description="Low complexity" evidence="1">
    <location>
        <begin position="181"/>
        <end position="195"/>
    </location>
</feature>
<dbReference type="EMBL" id="JARKIB010000096">
    <property type="protein sequence ID" value="KAJ7742083.1"/>
    <property type="molecule type" value="Genomic_DNA"/>
</dbReference>
<feature type="region of interest" description="Disordered" evidence="1">
    <location>
        <begin position="1"/>
        <end position="42"/>
    </location>
</feature>
<feature type="compositionally biased region" description="Low complexity" evidence="1">
    <location>
        <begin position="108"/>
        <end position="120"/>
    </location>
</feature>
<feature type="region of interest" description="Disordered" evidence="1">
    <location>
        <begin position="169"/>
        <end position="272"/>
    </location>
</feature>